<gene>
    <name evidence="5" type="ORF">AKO1_003774</name>
</gene>
<dbReference type="PROSITE" id="PS00941">
    <property type="entry name" value="CARBOXYLESTERASE_B_2"/>
    <property type="match status" value="1"/>
</dbReference>
<keyword evidence="3" id="KW-0732">Signal</keyword>
<dbReference type="GO" id="GO:0005615">
    <property type="term" value="C:extracellular space"/>
    <property type="evidence" value="ECO:0007669"/>
    <property type="project" value="TreeGrafter"/>
</dbReference>
<proteinExistence type="inferred from homology"/>
<evidence type="ECO:0000313" key="5">
    <source>
        <dbReference type="EMBL" id="KAL0484981.1"/>
    </source>
</evidence>
<dbReference type="GO" id="GO:0005886">
    <property type="term" value="C:plasma membrane"/>
    <property type="evidence" value="ECO:0007669"/>
    <property type="project" value="TreeGrafter"/>
</dbReference>
<dbReference type="GO" id="GO:0006581">
    <property type="term" value="P:acetylcholine catabolic process"/>
    <property type="evidence" value="ECO:0007669"/>
    <property type="project" value="TreeGrafter"/>
</dbReference>
<evidence type="ECO:0000259" key="4">
    <source>
        <dbReference type="Pfam" id="PF00135"/>
    </source>
</evidence>
<dbReference type="Pfam" id="PF00135">
    <property type="entry name" value="COesterase"/>
    <property type="match status" value="1"/>
</dbReference>
<dbReference type="SUPFAM" id="SSF53474">
    <property type="entry name" value="alpha/beta-Hydrolases"/>
    <property type="match status" value="1"/>
</dbReference>
<evidence type="ECO:0000256" key="2">
    <source>
        <dbReference type="ARBA" id="ARBA00022801"/>
    </source>
</evidence>
<reference evidence="5 6" key="1">
    <citation type="submission" date="2024-03" db="EMBL/GenBank/DDBJ databases">
        <title>The Acrasis kona genome and developmental transcriptomes reveal deep origins of eukaryotic multicellular pathways.</title>
        <authorList>
            <person name="Sheikh S."/>
            <person name="Fu C.-J."/>
            <person name="Brown M.W."/>
            <person name="Baldauf S.L."/>
        </authorList>
    </citation>
    <scope>NUCLEOTIDE SEQUENCE [LARGE SCALE GENOMIC DNA]</scope>
    <source>
        <strain evidence="5 6">ATCC MYA-3509</strain>
    </source>
</reference>
<dbReference type="PANTHER" id="PTHR43918">
    <property type="entry name" value="ACETYLCHOLINESTERASE"/>
    <property type="match status" value="1"/>
</dbReference>
<dbReference type="AlphaFoldDB" id="A0AAW2Z763"/>
<dbReference type="GO" id="GO:0019695">
    <property type="term" value="P:choline metabolic process"/>
    <property type="evidence" value="ECO:0007669"/>
    <property type="project" value="TreeGrafter"/>
</dbReference>
<comment type="caution">
    <text evidence="5">The sequence shown here is derived from an EMBL/GenBank/DDBJ whole genome shotgun (WGS) entry which is preliminary data.</text>
</comment>
<dbReference type="InterPro" id="IPR002018">
    <property type="entry name" value="CarbesteraseB"/>
</dbReference>
<dbReference type="GO" id="GO:0003990">
    <property type="term" value="F:acetylcholinesterase activity"/>
    <property type="evidence" value="ECO:0007669"/>
    <property type="project" value="TreeGrafter"/>
</dbReference>
<sequence>MFRIVFIIVLLTCVSASQKLNVRTKSGLVSGIKDSAYMFYGIPYAQPPIGSLRFRSPQSVSSWDGVLDAGKPGSICYQEQYKGAMSEDCLFLNIFVPPSVGVGEEYLTGSYPIMIYFSGDQRFTSGGSNFLKPIYLTKSETTQREQIIITFNYRVGAFWILL</sequence>
<feature type="chain" id="PRO_5043464207" evidence="3">
    <location>
        <begin position="17"/>
        <end position="162"/>
    </location>
</feature>
<evidence type="ECO:0000256" key="1">
    <source>
        <dbReference type="ARBA" id="ARBA00005964"/>
    </source>
</evidence>
<protein>
    <submittedName>
        <fullName evidence="5">PnbA</fullName>
    </submittedName>
</protein>
<dbReference type="Gene3D" id="3.40.50.1820">
    <property type="entry name" value="alpha/beta hydrolase"/>
    <property type="match status" value="1"/>
</dbReference>
<dbReference type="EMBL" id="JAOPGA020001095">
    <property type="protein sequence ID" value="KAL0484981.1"/>
    <property type="molecule type" value="Genomic_DNA"/>
</dbReference>
<organism evidence="5 6">
    <name type="scientific">Acrasis kona</name>
    <dbReference type="NCBI Taxonomy" id="1008807"/>
    <lineage>
        <taxon>Eukaryota</taxon>
        <taxon>Discoba</taxon>
        <taxon>Heterolobosea</taxon>
        <taxon>Tetramitia</taxon>
        <taxon>Eutetramitia</taxon>
        <taxon>Acrasidae</taxon>
        <taxon>Acrasis</taxon>
    </lineage>
</organism>
<accession>A0AAW2Z763</accession>
<dbReference type="InterPro" id="IPR019819">
    <property type="entry name" value="Carboxylesterase_B_CS"/>
</dbReference>
<dbReference type="PANTHER" id="PTHR43918:SF4">
    <property type="entry name" value="CARBOXYLIC ESTER HYDROLASE"/>
    <property type="match status" value="1"/>
</dbReference>
<comment type="similarity">
    <text evidence="1">Belongs to the type-B carboxylesterase/lipase family.</text>
</comment>
<keyword evidence="2" id="KW-0378">Hydrolase</keyword>
<dbReference type="InterPro" id="IPR050654">
    <property type="entry name" value="AChE-related_enzymes"/>
</dbReference>
<dbReference type="Proteomes" id="UP001431209">
    <property type="component" value="Unassembled WGS sequence"/>
</dbReference>
<name>A0AAW2Z763_9EUKA</name>
<evidence type="ECO:0000256" key="3">
    <source>
        <dbReference type="SAM" id="SignalP"/>
    </source>
</evidence>
<feature type="domain" description="Carboxylesterase type B" evidence="4">
    <location>
        <begin position="20"/>
        <end position="158"/>
    </location>
</feature>
<feature type="signal peptide" evidence="3">
    <location>
        <begin position="1"/>
        <end position="16"/>
    </location>
</feature>
<keyword evidence="6" id="KW-1185">Reference proteome</keyword>
<dbReference type="InterPro" id="IPR029058">
    <property type="entry name" value="AB_hydrolase_fold"/>
</dbReference>
<evidence type="ECO:0000313" key="6">
    <source>
        <dbReference type="Proteomes" id="UP001431209"/>
    </source>
</evidence>